<sequence>MNFYKTLKSELEERKNKGETNLKIKYVGGFPKIVNF</sequence>
<accession>A0A9P0NWQ3</accession>
<comment type="caution">
    <text evidence="1">The sequence shown here is derived from an EMBL/GenBank/DDBJ whole genome shotgun (WGS) entry which is preliminary data.</text>
</comment>
<dbReference type="OrthoDB" id="6725016at2759"/>
<protein>
    <submittedName>
        <fullName evidence="1">Uncharacterized protein</fullName>
    </submittedName>
</protein>
<evidence type="ECO:0000313" key="2">
    <source>
        <dbReference type="Proteomes" id="UP001152888"/>
    </source>
</evidence>
<keyword evidence="2" id="KW-1185">Reference proteome</keyword>
<organism evidence="1 2">
    <name type="scientific">Acanthoscelides obtectus</name>
    <name type="common">Bean weevil</name>
    <name type="synonym">Bruchus obtectus</name>
    <dbReference type="NCBI Taxonomy" id="200917"/>
    <lineage>
        <taxon>Eukaryota</taxon>
        <taxon>Metazoa</taxon>
        <taxon>Ecdysozoa</taxon>
        <taxon>Arthropoda</taxon>
        <taxon>Hexapoda</taxon>
        <taxon>Insecta</taxon>
        <taxon>Pterygota</taxon>
        <taxon>Neoptera</taxon>
        <taxon>Endopterygota</taxon>
        <taxon>Coleoptera</taxon>
        <taxon>Polyphaga</taxon>
        <taxon>Cucujiformia</taxon>
        <taxon>Chrysomeloidea</taxon>
        <taxon>Chrysomelidae</taxon>
        <taxon>Bruchinae</taxon>
        <taxon>Bruchini</taxon>
        <taxon>Acanthoscelides</taxon>
    </lineage>
</organism>
<reference evidence="1" key="1">
    <citation type="submission" date="2022-03" db="EMBL/GenBank/DDBJ databases">
        <authorList>
            <person name="Sayadi A."/>
        </authorList>
    </citation>
    <scope>NUCLEOTIDE SEQUENCE</scope>
</reference>
<proteinExistence type="predicted"/>
<dbReference type="Proteomes" id="UP001152888">
    <property type="component" value="Unassembled WGS sequence"/>
</dbReference>
<dbReference type="AlphaFoldDB" id="A0A9P0NWQ3"/>
<gene>
    <name evidence="1" type="ORF">ACAOBT_LOCUS1977</name>
</gene>
<evidence type="ECO:0000313" key="1">
    <source>
        <dbReference type="EMBL" id="CAH1957230.1"/>
    </source>
</evidence>
<name>A0A9P0NWQ3_ACAOB</name>
<dbReference type="EMBL" id="CAKOFQ010006669">
    <property type="protein sequence ID" value="CAH1957230.1"/>
    <property type="molecule type" value="Genomic_DNA"/>
</dbReference>